<dbReference type="STRING" id="425264.A0A3G2S478"/>
<dbReference type="AlphaFoldDB" id="A0A3G2S478"/>
<keyword evidence="5" id="KW-1133">Transmembrane helix</keyword>
<comment type="subcellular location">
    <subcellularLocation>
        <location evidence="1">Endoplasmic reticulum membrane</location>
    </subcellularLocation>
</comment>
<keyword evidence="4" id="KW-0256">Endoplasmic reticulum</keyword>
<keyword evidence="8" id="KW-0472">Membrane</keyword>
<evidence type="ECO:0000256" key="4">
    <source>
        <dbReference type="ARBA" id="ARBA00022824"/>
    </source>
</evidence>
<evidence type="ECO:0000256" key="1">
    <source>
        <dbReference type="ARBA" id="ARBA00004586"/>
    </source>
</evidence>
<reference evidence="10 11" key="1">
    <citation type="submission" date="2018-10" db="EMBL/GenBank/DDBJ databases">
        <title>Complete genome sequence of Malassezia restricta CBS 7877.</title>
        <authorList>
            <person name="Morand S.C."/>
            <person name="Bertignac M."/>
            <person name="Iltis A."/>
            <person name="Kolder I."/>
            <person name="Pirovano W."/>
            <person name="Jourdain R."/>
            <person name="Clavaud C."/>
        </authorList>
    </citation>
    <scope>NUCLEOTIDE SEQUENCE [LARGE SCALE GENOMIC DNA]</scope>
    <source>
        <strain evidence="10 11">CBS 7877</strain>
    </source>
</reference>
<sequence>MTSTSAWMPSLAFTQGFMAGQAVLLCLFLCLFRYCFMTSAPSSRARRQAEMAQRLHTLHTSLEARSAPPTYARVPYEQGVQACIDDLMAQVEYDAAEPESLGWLNVLVAQLLMTYRSYILRTGARIPSDELPSSATAEKAAARLVFERILNEALQSRTMHILDPLTVTDIDIGCRYPRCSHARVRSAGTIEVDIEYVDALTLGIDTRLWLHVPHYRFGALDAAMCLRIERFAGTLAIEITETDVRVYLHPGFVLDAHLSSVFGSKSKLQDVPKIEDIVLARLYQWIKHRLVWPHAWHIPLPGVAAT</sequence>
<evidence type="ECO:0000256" key="2">
    <source>
        <dbReference type="ARBA" id="ARBA00022448"/>
    </source>
</evidence>
<protein>
    <submittedName>
        <fullName evidence="10">Maintenance of mitochondrial morphology protein 1</fullName>
    </submittedName>
</protein>
<dbReference type="PROSITE" id="PS51847">
    <property type="entry name" value="SMP"/>
    <property type="match status" value="1"/>
</dbReference>
<keyword evidence="6" id="KW-0445">Lipid transport</keyword>
<dbReference type="PANTHER" id="PTHR13466">
    <property type="entry name" value="TEX2 PROTEIN-RELATED"/>
    <property type="match status" value="1"/>
</dbReference>
<evidence type="ECO:0000256" key="8">
    <source>
        <dbReference type="ARBA" id="ARBA00023136"/>
    </source>
</evidence>
<evidence type="ECO:0000256" key="6">
    <source>
        <dbReference type="ARBA" id="ARBA00023055"/>
    </source>
</evidence>
<organism evidence="10 11">
    <name type="scientific">Malassezia restricta (strain ATCC 96810 / NBRC 103918 / CBS 7877)</name>
    <name type="common">Seborrheic dermatitis infection agent</name>
    <dbReference type="NCBI Taxonomy" id="425264"/>
    <lineage>
        <taxon>Eukaryota</taxon>
        <taxon>Fungi</taxon>
        <taxon>Dikarya</taxon>
        <taxon>Basidiomycota</taxon>
        <taxon>Ustilaginomycotina</taxon>
        <taxon>Malasseziomycetes</taxon>
        <taxon>Malasseziales</taxon>
        <taxon>Malasseziaceae</taxon>
        <taxon>Malassezia</taxon>
    </lineage>
</organism>
<gene>
    <name evidence="10" type="primary">MMM1</name>
    <name evidence="10" type="ORF">DNF11_1162</name>
</gene>
<dbReference type="GO" id="GO:0008289">
    <property type="term" value="F:lipid binding"/>
    <property type="evidence" value="ECO:0007669"/>
    <property type="project" value="UniProtKB-KW"/>
</dbReference>
<evidence type="ECO:0000256" key="3">
    <source>
        <dbReference type="ARBA" id="ARBA00022692"/>
    </source>
</evidence>
<dbReference type="OrthoDB" id="5599157at2759"/>
<evidence type="ECO:0000259" key="9">
    <source>
        <dbReference type="PROSITE" id="PS51847"/>
    </source>
</evidence>
<dbReference type="GO" id="GO:0005789">
    <property type="term" value="C:endoplasmic reticulum membrane"/>
    <property type="evidence" value="ECO:0007669"/>
    <property type="project" value="UniProtKB-SubCell"/>
</dbReference>
<dbReference type="GO" id="GO:0032865">
    <property type="term" value="C:ERMES complex"/>
    <property type="evidence" value="ECO:0007669"/>
    <property type="project" value="TreeGrafter"/>
</dbReference>
<dbReference type="VEuPathDB" id="FungiDB:DNF11_1162"/>
<dbReference type="InterPro" id="IPR019411">
    <property type="entry name" value="MMM1_dom"/>
</dbReference>
<keyword evidence="2" id="KW-0813">Transport</keyword>
<keyword evidence="7" id="KW-0446">Lipid-binding</keyword>
<evidence type="ECO:0000313" key="10">
    <source>
        <dbReference type="EMBL" id="AYO42112.1"/>
    </source>
</evidence>
<name>A0A3G2S478_MALR7</name>
<dbReference type="InterPro" id="IPR031468">
    <property type="entry name" value="SMP_LBD"/>
</dbReference>
<dbReference type="Proteomes" id="UP000269793">
    <property type="component" value="Chromosome II"/>
</dbReference>
<accession>A0A3G2S478</accession>
<dbReference type="CDD" id="cd21671">
    <property type="entry name" value="SMP_Mmm1"/>
    <property type="match status" value="1"/>
</dbReference>
<evidence type="ECO:0000313" key="11">
    <source>
        <dbReference type="Proteomes" id="UP000269793"/>
    </source>
</evidence>
<dbReference type="GO" id="GO:1990456">
    <property type="term" value="P:mitochondrion-endoplasmic reticulum membrane tethering"/>
    <property type="evidence" value="ECO:0007669"/>
    <property type="project" value="TreeGrafter"/>
</dbReference>
<feature type="domain" description="SMP-LTD" evidence="9">
    <location>
        <begin position="97"/>
        <end position="301"/>
    </location>
</feature>
<evidence type="ECO:0000256" key="7">
    <source>
        <dbReference type="ARBA" id="ARBA00023121"/>
    </source>
</evidence>
<dbReference type="EMBL" id="CP033149">
    <property type="protein sequence ID" value="AYO42112.1"/>
    <property type="molecule type" value="Genomic_DNA"/>
</dbReference>
<dbReference type="PANTHER" id="PTHR13466:SF0">
    <property type="entry name" value="SMP-LTD DOMAIN-CONTAINING PROTEIN"/>
    <property type="match status" value="1"/>
</dbReference>
<dbReference type="GO" id="GO:0015914">
    <property type="term" value="P:phospholipid transport"/>
    <property type="evidence" value="ECO:0007669"/>
    <property type="project" value="TreeGrafter"/>
</dbReference>
<dbReference type="Pfam" id="PF10296">
    <property type="entry name" value="MMM1"/>
    <property type="match status" value="2"/>
</dbReference>
<evidence type="ECO:0000256" key="5">
    <source>
        <dbReference type="ARBA" id="ARBA00022989"/>
    </source>
</evidence>
<keyword evidence="11" id="KW-1185">Reference proteome</keyword>
<proteinExistence type="predicted"/>
<keyword evidence="3" id="KW-0812">Transmembrane</keyword>